<dbReference type="SUPFAM" id="SSF52833">
    <property type="entry name" value="Thioredoxin-like"/>
    <property type="match status" value="1"/>
</dbReference>
<keyword evidence="1" id="KW-1133">Transmembrane helix</keyword>
<dbReference type="Gene3D" id="2.60.40.10">
    <property type="entry name" value="Immunoglobulins"/>
    <property type="match status" value="2"/>
</dbReference>
<dbReference type="InterPro" id="IPR036249">
    <property type="entry name" value="Thioredoxin-like_sf"/>
</dbReference>
<comment type="caution">
    <text evidence="3">The sequence shown here is derived from an EMBL/GenBank/DDBJ whole genome shotgun (WGS) entry which is preliminary data.</text>
</comment>
<organism evidence="3 4">
    <name type="scientific">Marine Group III euryarchaeote CG-Epi3</name>
    <dbReference type="NCBI Taxonomy" id="1888997"/>
    <lineage>
        <taxon>Archaea</taxon>
        <taxon>Methanobacteriati</taxon>
        <taxon>Thermoplasmatota</taxon>
        <taxon>Thermoplasmata</taxon>
        <taxon>Candidatus Thermoprofundales</taxon>
    </lineage>
</organism>
<sequence>MKKLAYLIIAALLFSPFWAVSPSAEISDEQFTHTVFAEEFTATWCVYCPSAAENLMLVYEDVPGEPYYDDNFFFVALITDVNDKADDRMGDFPDVTGYPTVIFDGNDEKVSGGQSSTANYEQAIDTTGQRDDTDISLSIEMNHLGDDKLDISVSMTWDEDGSFSNPTFDGYVRAYIVEKVSRYNNYDGDPYHFGFLDYAFDQTVELEPNEEQTLNTIWTGGEHQDKNGNDFSDISYDNINVFVAFFNDESTASDKFSLQSAFAIPPEIEITSIEHRVNQEFIEVDDIAGNDIRIIGEAHSEKSDIAELTYRWNKGPWQATGVGNFNGQFEVIIDTTEVSNGQNMLEIMTENTGASNSKIIDINILNDFEDPELEITSHSEGETIQEVTIFEVHATDDNEIEKVQFNVNSGEWRQMYSNSEETYIASWNTQEANAGNGDHLLSFRAIDRSGNVKTNVINLTVFNEGDVTYPSLRLILPEDQILNSRVKIEIETEDPEGIKKVEYKVDDGDWKEMNDESGNIYASYWTPFTDGWHELIIKSTDNQDYATNFSTTFETDSNPPYINLNSNTYDISATANFEINVQDYSDLESLKYRIDGDEWISLDKDLVDVSFTWDSTKYDDGECLLEIECVDEWGATNKIYKNLKVKNKGLINSVAPSNIYTEEVIGISAVIDYEDPKSVNLVIAKIDSDVLAEGQKVPMEISGNYYYGELFFENAGTYVYSIEIDTGHGKLKSYEQNIIVSEKQNSVVAEESEGMLVSLGLTPVIFVIILIASRKR</sequence>
<dbReference type="Pfam" id="PF17957">
    <property type="entry name" value="Big_7"/>
    <property type="match status" value="1"/>
</dbReference>
<dbReference type="EMBL" id="MIYY01000025">
    <property type="protein sequence ID" value="OIR23074.1"/>
    <property type="molecule type" value="Genomic_DNA"/>
</dbReference>
<evidence type="ECO:0000259" key="2">
    <source>
        <dbReference type="PROSITE" id="PS51352"/>
    </source>
</evidence>
<protein>
    <recommendedName>
        <fullName evidence="2">Thioredoxin domain-containing protein</fullName>
    </recommendedName>
</protein>
<evidence type="ECO:0000313" key="3">
    <source>
        <dbReference type="EMBL" id="OIR23074.1"/>
    </source>
</evidence>
<dbReference type="AlphaFoldDB" id="A0A1J5TQ65"/>
<name>A0A1J5TQ65_9ARCH</name>
<feature type="transmembrane region" description="Helical" evidence="1">
    <location>
        <begin position="754"/>
        <end position="772"/>
    </location>
</feature>
<dbReference type="Proteomes" id="UP000183138">
    <property type="component" value="Unassembled WGS sequence"/>
</dbReference>
<keyword evidence="1" id="KW-0472">Membrane</keyword>
<evidence type="ECO:0000256" key="1">
    <source>
        <dbReference type="SAM" id="Phobius"/>
    </source>
</evidence>
<dbReference type="InterPro" id="IPR013783">
    <property type="entry name" value="Ig-like_fold"/>
</dbReference>
<gene>
    <name evidence="3" type="ORF">BEU00_00990</name>
</gene>
<feature type="domain" description="Thioredoxin" evidence="2">
    <location>
        <begin position="8"/>
        <end position="129"/>
    </location>
</feature>
<dbReference type="InterPro" id="IPR013766">
    <property type="entry name" value="Thioredoxin_domain"/>
</dbReference>
<keyword evidence="1" id="KW-0812">Transmembrane</keyword>
<evidence type="ECO:0000313" key="4">
    <source>
        <dbReference type="Proteomes" id="UP000183138"/>
    </source>
</evidence>
<accession>A0A1J5TQ65</accession>
<reference evidence="3 4" key="1">
    <citation type="submission" date="2016-08" db="EMBL/GenBank/DDBJ databases">
        <title>New Insights into Marine Group III Euryarchaeota, from dark to light.</title>
        <authorList>
            <person name="Haro-Moreno J.M."/>
            <person name="Rodriguez-Valera F."/>
            <person name="Lopez-Garcia P."/>
            <person name="Moreira D."/>
            <person name="Martin-Cuadrado A.B."/>
        </authorList>
    </citation>
    <scope>NUCLEOTIDE SEQUENCE [LARGE SCALE GENOMIC DNA]</scope>
    <source>
        <strain evidence="3">CG-Epi3</strain>
    </source>
</reference>
<proteinExistence type="predicted"/>
<dbReference type="Gene3D" id="3.40.30.10">
    <property type="entry name" value="Glutaredoxin"/>
    <property type="match status" value="1"/>
</dbReference>
<dbReference type="PROSITE" id="PS51352">
    <property type="entry name" value="THIOREDOXIN_2"/>
    <property type="match status" value="1"/>
</dbReference>